<proteinExistence type="predicted"/>
<accession>A0ABP1CZ41</accession>
<keyword evidence="2" id="KW-1185">Reference proteome</keyword>
<gene>
    <name evidence="1" type="ORF">GFSPODELE1_LOCUS3352</name>
</gene>
<sequence length="171" mass="19098">MVACKHLSRIRPQSLRSDSILHHHYVLSSEYSDCLATTLSPALASGSDFLYHLLLEDSIHQTQTYTKFTSIRLPENVAIRVRGLLPVNMVYALLHAITTSTSLTHYREHGRLPLSYGLLGIPFSDYLVDTALAAVSETFDQPLLLAKDSTVTLQYRPSKQAVACLNRTQRA</sequence>
<dbReference type="Proteomes" id="UP001497453">
    <property type="component" value="Chromosome 2"/>
</dbReference>
<dbReference type="EMBL" id="OZ037945">
    <property type="protein sequence ID" value="CAL1700926.1"/>
    <property type="molecule type" value="Genomic_DNA"/>
</dbReference>
<name>A0ABP1CZ41_9APHY</name>
<evidence type="ECO:0000313" key="2">
    <source>
        <dbReference type="Proteomes" id="UP001497453"/>
    </source>
</evidence>
<organism evidence="1 2">
    <name type="scientific">Somion occarium</name>
    <dbReference type="NCBI Taxonomy" id="3059160"/>
    <lineage>
        <taxon>Eukaryota</taxon>
        <taxon>Fungi</taxon>
        <taxon>Dikarya</taxon>
        <taxon>Basidiomycota</taxon>
        <taxon>Agaricomycotina</taxon>
        <taxon>Agaricomycetes</taxon>
        <taxon>Polyporales</taxon>
        <taxon>Cerrenaceae</taxon>
        <taxon>Somion</taxon>
    </lineage>
</organism>
<evidence type="ECO:0000313" key="1">
    <source>
        <dbReference type="EMBL" id="CAL1700926.1"/>
    </source>
</evidence>
<reference evidence="2" key="1">
    <citation type="submission" date="2024-04" db="EMBL/GenBank/DDBJ databases">
        <authorList>
            <person name="Shaw F."/>
            <person name="Minotto A."/>
        </authorList>
    </citation>
    <scope>NUCLEOTIDE SEQUENCE [LARGE SCALE GENOMIC DNA]</scope>
</reference>
<protein>
    <submittedName>
        <fullName evidence="1">Uncharacterized protein</fullName>
    </submittedName>
</protein>